<dbReference type="EMBL" id="LLXL01000487">
    <property type="protein sequence ID" value="PKK71773.1"/>
    <property type="molecule type" value="Genomic_DNA"/>
</dbReference>
<organism evidence="3 4">
    <name type="scientific">Rhizophagus irregularis</name>
    <dbReference type="NCBI Taxonomy" id="588596"/>
    <lineage>
        <taxon>Eukaryota</taxon>
        <taxon>Fungi</taxon>
        <taxon>Fungi incertae sedis</taxon>
        <taxon>Mucoromycota</taxon>
        <taxon>Glomeromycotina</taxon>
        <taxon>Glomeromycetes</taxon>
        <taxon>Glomerales</taxon>
        <taxon>Glomeraceae</taxon>
        <taxon>Rhizophagus</taxon>
    </lineage>
</organism>
<dbReference type="VEuPathDB" id="FungiDB:FUN_023516"/>
<feature type="region of interest" description="Disordered" evidence="1">
    <location>
        <begin position="117"/>
        <end position="141"/>
    </location>
</feature>
<gene>
    <name evidence="3" type="ORF">RhiirC2_848914</name>
</gene>
<reference evidence="3 4" key="2">
    <citation type="submission" date="2017-10" db="EMBL/GenBank/DDBJ databases">
        <title>Extensive intraspecific genome diversity in a model arbuscular mycorrhizal fungus.</title>
        <authorList>
            <person name="Chen E.C.H."/>
            <person name="Morin E."/>
            <person name="Baudet D."/>
            <person name="Noel J."/>
            <person name="Ndikumana S."/>
            <person name="Charron P."/>
            <person name="St-Onge C."/>
            <person name="Giorgi J."/>
            <person name="Grigoriev I.V."/>
            <person name="Roux C."/>
            <person name="Martin F.M."/>
            <person name="Corradi N."/>
        </authorList>
    </citation>
    <scope>NUCLEOTIDE SEQUENCE [LARGE SCALE GENOMIC DNA]</scope>
    <source>
        <strain evidence="3 4">C2</strain>
    </source>
</reference>
<feature type="compositionally biased region" description="Low complexity" evidence="1">
    <location>
        <begin position="128"/>
        <end position="141"/>
    </location>
</feature>
<feature type="compositionally biased region" description="Polar residues" evidence="1">
    <location>
        <begin position="117"/>
        <end position="127"/>
    </location>
</feature>
<dbReference type="AlphaFoldDB" id="A0A2N1NCZ2"/>
<accession>A0A2N1NCZ2</accession>
<evidence type="ECO:0000313" key="4">
    <source>
        <dbReference type="Proteomes" id="UP000233469"/>
    </source>
</evidence>
<feature type="compositionally biased region" description="Polar residues" evidence="1">
    <location>
        <begin position="191"/>
        <end position="200"/>
    </location>
</feature>
<evidence type="ECO:0000256" key="2">
    <source>
        <dbReference type="SAM" id="Phobius"/>
    </source>
</evidence>
<dbReference type="VEuPathDB" id="FungiDB:RhiirFUN_001622"/>
<reference evidence="3 4" key="1">
    <citation type="submission" date="2016-04" db="EMBL/GenBank/DDBJ databases">
        <title>Genome analyses suggest a sexual origin of heterokaryosis in a supposedly ancient asexual fungus.</title>
        <authorList>
            <person name="Ropars J."/>
            <person name="Sedzielewska K."/>
            <person name="Noel J."/>
            <person name="Charron P."/>
            <person name="Farinelli L."/>
            <person name="Marton T."/>
            <person name="Kruger M."/>
            <person name="Pelin A."/>
            <person name="Brachmann A."/>
            <person name="Corradi N."/>
        </authorList>
    </citation>
    <scope>NUCLEOTIDE SEQUENCE [LARGE SCALE GENOMIC DNA]</scope>
    <source>
        <strain evidence="3 4">C2</strain>
    </source>
</reference>
<dbReference type="VEuPathDB" id="FungiDB:RhiirA1_531420"/>
<dbReference type="PROSITE" id="PS51257">
    <property type="entry name" value="PROKAR_LIPOPROTEIN"/>
    <property type="match status" value="1"/>
</dbReference>
<evidence type="ECO:0000313" key="3">
    <source>
        <dbReference type="EMBL" id="PKK71773.1"/>
    </source>
</evidence>
<keyword evidence="2" id="KW-1133">Transmembrane helix</keyword>
<sequence>MFFLMIKNVLQKYILSFLIIISCYIISCNAEPNIENMKKEIKIISGVLFVSLLISFIIMWLNKNRKNLLKVHSREMYDLTNSSMQTETSTGRLESITSSCRSSFSFRNSFNSFTLNNMIRPTRPANNTQVSQSRRTTSTTATTIENVLIEVDGQNRRSFASVIIPLTSTSRNNQNRNHYRSDPIYPELYPNDSNQDVLEM</sequence>
<feature type="transmembrane region" description="Helical" evidence="2">
    <location>
        <begin position="40"/>
        <end position="61"/>
    </location>
</feature>
<protein>
    <submittedName>
        <fullName evidence="3">Uncharacterized protein</fullName>
    </submittedName>
</protein>
<feature type="region of interest" description="Disordered" evidence="1">
    <location>
        <begin position="170"/>
        <end position="200"/>
    </location>
</feature>
<dbReference type="Proteomes" id="UP000233469">
    <property type="component" value="Unassembled WGS sequence"/>
</dbReference>
<keyword evidence="2" id="KW-0472">Membrane</keyword>
<comment type="caution">
    <text evidence="3">The sequence shown here is derived from an EMBL/GenBank/DDBJ whole genome shotgun (WGS) entry which is preliminary data.</text>
</comment>
<name>A0A2N1NCZ2_9GLOM</name>
<feature type="non-terminal residue" evidence="3">
    <location>
        <position position="200"/>
    </location>
</feature>
<proteinExistence type="predicted"/>
<evidence type="ECO:0000256" key="1">
    <source>
        <dbReference type="SAM" id="MobiDB-lite"/>
    </source>
</evidence>
<keyword evidence="2" id="KW-0812">Transmembrane</keyword>